<feature type="compositionally biased region" description="Basic and acidic residues" evidence="1">
    <location>
        <begin position="116"/>
        <end position="129"/>
    </location>
</feature>
<evidence type="ECO:0000313" key="2">
    <source>
        <dbReference type="EMBL" id="KTB41396.1"/>
    </source>
</evidence>
<feature type="region of interest" description="Disordered" evidence="1">
    <location>
        <begin position="116"/>
        <end position="178"/>
    </location>
</feature>
<protein>
    <submittedName>
        <fullName evidence="2">Uncharacterized protein</fullName>
    </submittedName>
</protein>
<accession>A0A0W0FYJ6</accession>
<name>A0A0W0FYJ6_MONRR</name>
<feature type="region of interest" description="Disordered" evidence="1">
    <location>
        <begin position="964"/>
        <end position="988"/>
    </location>
</feature>
<gene>
    <name evidence="2" type="ORF">WG66_6029</name>
</gene>
<reference evidence="2 3" key="1">
    <citation type="submission" date="2015-12" db="EMBL/GenBank/DDBJ databases">
        <title>Draft genome sequence of Moniliophthora roreri, the causal agent of frosty pod rot of cacao.</title>
        <authorList>
            <person name="Aime M.C."/>
            <person name="Diaz-Valderrama J.R."/>
            <person name="Kijpornyongpan T."/>
            <person name="Phillips-Mora W."/>
        </authorList>
    </citation>
    <scope>NUCLEOTIDE SEQUENCE [LARGE SCALE GENOMIC DNA]</scope>
    <source>
        <strain evidence="2 3">MCA 2952</strain>
    </source>
</reference>
<dbReference type="AlphaFoldDB" id="A0A0W0FYJ6"/>
<dbReference type="EMBL" id="LATX01001469">
    <property type="protein sequence ID" value="KTB41396.1"/>
    <property type="molecule type" value="Genomic_DNA"/>
</dbReference>
<feature type="compositionally biased region" description="Basic and acidic residues" evidence="1">
    <location>
        <begin position="166"/>
        <end position="178"/>
    </location>
</feature>
<comment type="caution">
    <text evidence="2">The sequence shown here is derived from an EMBL/GenBank/DDBJ whole genome shotgun (WGS) entry which is preliminary data.</text>
</comment>
<evidence type="ECO:0000313" key="3">
    <source>
        <dbReference type="Proteomes" id="UP000054988"/>
    </source>
</evidence>
<organism evidence="2 3">
    <name type="scientific">Moniliophthora roreri</name>
    <name type="common">Frosty pod rot fungus</name>
    <name type="synonym">Monilia roreri</name>
    <dbReference type="NCBI Taxonomy" id="221103"/>
    <lineage>
        <taxon>Eukaryota</taxon>
        <taxon>Fungi</taxon>
        <taxon>Dikarya</taxon>
        <taxon>Basidiomycota</taxon>
        <taxon>Agaricomycotina</taxon>
        <taxon>Agaricomycetes</taxon>
        <taxon>Agaricomycetidae</taxon>
        <taxon>Agaricales</taxon>
        <taxon>Marasmiineae</taxon>
        <taxon>Marasmiaceae</taxon>
        <taxon>Moniliophthora</taxon>
    </lineage>
</organism>
<evidence type="ECO:0000256" key="1">
    <source>
        <dbReference type="SAM" id="MobiDB-lite"/>
    </source>
</evidence>
<dbReference type="Proteomes" id="UP000054988">
    <property type="component" value="Unassembled WGS sequence"/>
</dbReference>
<proteinExistence type="predicted"/>
<sequence length="1101" mass="123923">MTCERVNDHATSSGADLVRCRLEVVEDTFRRLSGSEPYATNPNPIAPHEDFAYTSRTTGAYVKHKCVNDGKIIPNNFKSKITNKMTQLGRNIAESTKNASSKLFDITRAILNSLSKREKNIDHRPKEPQKQTSGSGKESFLNKRVKQHEDAKSEPAATKTRASTNKGDKENSVVEEKASSINTEVGITLEPSEPLTASRNSTKLTHTQSQCFDEIEEKKQATLHPTDVAASDSIADARASSKRARFANDQSSEVLKPTTRRYPYGTFTNPSIDGRQGSASLRPFSCYLNASVYSLRALPLDLTANPATDVGKRLWTIFQRQAEGKKQSLESLVVPLGFPMGCQQDLVDTFQKLVTETPILDLLPSLGYAAIYQWRRDEFENHFTNVTTGSDNHVVISESIMMANNECLSDVWFSDEYSVSHHGEEKFGAAGHYTTIICDSDHWYFLNDAQAIHAAHPSTHLATPRLIIYELQDTSEVPLIVRSPFVQDADKYNILASLLHALSSLECVSEHSTITTKRKDPIAWAFRAAIRAFACHHDLRIESLAKLLVDRGASLSSPMDLLEKLDCSLEFMPPVAWYCKRCRRIHQHEPVMTIAGHYNCISTFVNGPKCICQDTNGLSVYGQPASIVFRPTSEFFHLEGTIVVPTNGRPSTYKLSAVIFVEGDETRSFVRNGVGWHTQGRTCSTEEFSESTPVLLFYNLDSKSKLTTNRTKDNRPRSASAFSCACCKRVFTDEYPPLPPPPGFRYRKPAIPESQFMFDEPCIRKFIMISSPRGSSQEGFDWLWFRLLLDALRNDAYGKDDLKGAVIAYLCLWAICDHLIDDGLGCLVYVGRIPYCNYTLHLDHKSRRKVEEKDEVDRPLVRQATSRAVNLFKEVLETGDVDVDAVVDHVAEDPEHSLGRTTGLMCPVCADIYHRAGVVLAEEHYSDPSEISGAGYGDIHLMTCEEIFGSVHWKVNGSCVEEHPFTHSQLPPQEERHGDHRHGHRPGHSNPKWHDCFRFRFRRYISAQFNRAFGNLDGEIERSPKQMDSEFVKTDVVQKVGNVQHLTVNYSEEPLNQLVASLYNLPAAEAIPKKFKDWSREEAWKVWKELKKDVRPKTVLG</sequence>